<name>A0A812QKA3_9DINO</name>
<evidence type="ECO:0000313" key="3">
    <source>
        <dbReference type="Proteomes" id="UP000601435"/>
    </source>
</evidence>
<accession>A0A812QKA3</accession>
<keyword evidence="3" id="KW-1185">Reference proteome</keyword>
<comment type="caution">
    <text evidence="2">The sequence shown here is derived from an EMBL/GenBank/DDBJ whole genome shotgun (WGS) entry which is preliminary data.</text>
</comment>
<organism evidence="2 3">
    <name type="scientific">Symbiodinium necroappetens</name>
    <dbReference type="NCBI Taxonomy" id="1628268"/>
    <lineage>
        <taxon>Eukaryota</taxon>
        <taxon>Sar</taxon>
        <taxon>Alveolata</taxon>
        <taxon>Dinophyceae</taxon>
        <taxon>Suessiales</taxon>
        <taxon>Symbiodiniaceae</taxon>
        <taxon>Symbiodinium</taxon>
    </lineage>
</organism>
<gene>
    <name evidence="2" type="primary">TAF14</name>
    <name evidence="2" type="ORF">SNEC2469_LOCUS10616</name>
</gene>
<dbReference type="Proteomes" id="UP000601435">
    <property type="component" value="Unassembled WGS sequence"/>
</dbReference>
<evidence type="ECO:0000313" key="2">
    <source>
        <dbReference type="EMBL" id="CAE7390757.1"/>
    </source>
</evidence>
<feature type="region of interest" description="Disordered" evidence="1">
    <location>
        <begin position="1"/>
        <end position="23"/>
    </location>
</feature>
<reference evidence="2" key="1">
    <citation type="submission" date="2021-02" db="EMBL/GenBank/DDBJ databases">
        <authorList>
            <person name="Dougan E. K."/>
            <person name="Rhodes N."/>
            <person name="Thang M."/>
            <person name="Chan C."/>
        </authorList>
    </citation>
    <scope>NUCLEOTIDE SEQUENCE</scope>
</reference>
<dbReference type="Gene3D" id="2.60.40.1970">
    <property type="entry name" value="YEATS domain"/>
    <property type="match status" value="1"/>
</dbReference>
<evidence type="ECO:0000256" key="1">
    <source>
        <dbReference type="SAM" id="MobiDB-lite"/>
    </source>
</evidence>
<sequence>EMSDAESEDAEIGADAPSASPLPEFIEVIQSHKRVASNDEDGNQHEWSLRLREGAQQIVQEVLWRLHPTFRKPDVK</sequence>
<dbReference type="EMBL" id="CAJNJA010016918">
    <property type="protein sequence ID" value="CAE7390757.1"/>
    <property type="molecule type" value="Genomic_DNA"/>
</dbReference>
<feature type="non-terminal residue" evidence="2">
    <location>
        <position position="1"/>
    </location>
</feature>
<protein>
    <submittedName>
        <fullName evidence="2">TAF14 protein</fullName>
    </submittedName>
</protein>
<dbReference type="AlphaFoldDB" id="A0A812QKA3"/>
<proteinExistence type="predicted"/>
<feature type="non-terminal residue" evidence="2">
    <location>
        <position position="76"/>
    </location>
</feature>
<feature type="compositionally biased region" description="Acidic residues" evidence="1">
    <location>
        <begin position="1"/>
        <end position="12"/>
    </location>
</feature>
<dbReference type="InterPro" id="IPR038704">
    <property type="entry name" value="YEAST_sf"/>
</dbReference>